<feature type="domain" description="Heterokaryon incompatibility" evidence="1">
    <location>
        <begin position="50"/>
        <end position="199"/>
    </location>
</feature>
<comment type="caution">
    <text evidence="2">The sequence shown here is derived from an EMBL/GenBank/DDBJ whole genome shotgun (WGS) entry which is preliminary data.</text>
</comment>
<dbReference type="PANTHER" id="PTHR33112:SF13">
    <property type="entry name" value="HETEROKARYON INCOMPATIBILITY DOMAIN-CONTAINING PROTEIN"/>
    <property type="match status" value="1"/>
</dbReference>
<reference evidence="2" key="1">
    <citation type="submission" date="2023-06" db="EMBL/GenBank/DDBJ databases">
        <title>Genome-scale phylogeny and comparative genomics of the fungal order Sordariales.</title>
        <authorList>
            <consortium name="Lawrence Berkeley National Laboratory"/>
            <person name="Hensen N."/>
            <person name="Bonometti L."/>
            <person name="Westerberg I."/>
            <person name="Brannstrom I.O."/>
            <person name="Guillou S."/>
            <person name="Cros-Aarteil S."/>
            <person name="Calhoun S."/>
            <person name="Haridas S."/>
            <person name="Kuo A."/>
            <person name="Mondo S."/>
            <person name="Pangilinan J."/>
            <person name="Riley R."/>
            <person name="Labutti K."/>
            <person name="Andreopoulos B."/>
            <person name="Lipzen A."/>
            <person name="Chen C."/>
            <person name="Yanf M."/>
            <person name="Daum C."/>
            <person name="Ng V."/>
            <person name="Clum A."/>
            <person name="Steindorff A."/>
            <person name="Ohm R."/>
            <person name="Martin F."/>
            <person name="Silar P."/>
            <person name="Natvig D."/>
            <person name="Lalanne C."/>
            <person name="Gautier V."/>
            <person name="Ament-Velasquez S.L."/>
            <person name="Kruys A."/>
            <person name="Hutchinson M.I."/>
            <person name="Powell A.J."/>
            <person name="Barry K."/>
            <person name="Miller A.N."/>
            <person name="Grigoriev I.V."/>
            <person name="Debuchy R."/>
            <person name="Gladieux P."/>
            <person name="Thoren M.H."/>
            <person name="Johannesson H."/>
        </authorList>
    </citation>
    <scope>NUCLEOTIDE SEQUENCE</scope>
    <source>
        <strain evidence="2">SMH2532-1</strain>
    </source>
</reference>
<proteinExistence type="predicted"/>
<name>A0AA39XQT6_9PEZI</name>
<sequence>RSWLDDCNKSHPQCSLSSNPPQLPTRLLDLHASEDTVRLIDTRGTKVIPYIALSYCWGNDSLPLTLSETTLPQNHQIASFPPSFQDAIRLTRALNIRYLWIDSLCILQDCIPDWESESSKMLQYYSGAFLVLAASRAASPASGFLRARDACEVVQQRYFPNAAGEGVTARRFSQHLTFDLNCGSAKCAPLDTRAWALQERLSARRIVHFYDAEMIWECEAGAKCECGKLSEGNRLLENGILPLKMRMAQGVAAGKKSPEEGFRAWAGLVEHYTRCNLTQDDDRLPAIGGLARMFSTEGRQGRYVAGMWERTLLPCILWRVGDSVNARRARTYVAPSWSWAGVVGQVDW</sequence>
<dbReference type="Pfam" id="PF06985">
    <property type="entry name" value="HET"/>
    <property type="match status" value="1"/>
</dbReference>
<gene>
    <name evidence="2" type="ORF">B0T16DRAFT_311625</name>
</gene>
<dbReference type="AlphaFoldDB" id="A0AA39XQT6"/>
<keyword evidence="3" id="KW-1185">Reference proteome</keyword>
<dbReference type="Proteomes" id="UP001174936">
    <property type="component" value="Unassembled WGS sequence"/>
</dbReference>
<evidence type="ECO:0000313" key="3">
    <source>
        <dbReference type="Proteomes" id="UP001174936"/>
    </source>
</evidence>
<dbReference type="PANTHER" id="PTHR33112">
    <property type="entry name" value="DOMAIN PROTEIN, PUTATIVE-RELATED"/>
    <property type="match status" value="1"/>
</dbReference>
<accession>A0AA39XQT6</accession>
<protein>
    <submittedName>
        <fullName evidence="2">Heterokaryon incompatibility protein-domain-containing protein</fullName>
    </submittedName>
</protein>
<evidence type="ECO:0000313" key="2">
    <source>
        <dbReference type="EMBL" id="KAK0638518.1"/>
    </source>
</evidence>
<feature type="non-terminal residue" evidence="2">
    <location>
        <position position="1"/>
    </location>
</feature>
<feature type="non-terminal residue" evidence="2">
    <location>
        <position position="348"/>
    </location>
</feature>
<dbReference type="EMBL" id="JAULSV010000007">
    <property type="protein sequence ID" value="KAK0638518.1"/>
    <property type="molecule type" value="Genomic_DNA"/>
</dbReference>
<dbReference type="InterPro" id="IPR010730">
    <property type="entry name" value="HET"/>
</dbReference>
<evidence type="ECO:0000259" key="1">
    <source>
        <dbReference type="Pfam" id="PF06985"/>
    </source>
</evidence>
<organism evidence="2 3">
    <name type="scientific">Cercophora newfieldiana</name>
    <dbReference type="NCBI Taxonomy" id="92897"/>
    <lineage>
        <taxon>Eukaryota</taxon>
        <taxon>Fungi</taxon>
        <taxon>Dikarya</taxon>
        <taxon>Ascomycota</taxon>
        <taxon>Pezizomycotina</taxon>
        <taxon>Sordariomycetes</taxon>
        <taxon>Sordariomycetidae</taxon>
        <taxon>Sordariales</taxon>
        <taxon>Lasiosphaeriaceae</taxon>
        <taxon>Cercophora</taxon>
    </lineage>
</organism>